<reference evidence="11 12" key="1">
    <citation type="submission" date="2018-01" db="EMBL/GenBank/DDBJ databases">
        <title>Whole genome sequencing of Histamine producing bacteria.</title>
        <authorList>
            <person name="Butler K."/>
        </authorList>
    </citation>
    <scope>NUCLEOTIDE SEQUENCE [LARGE SCALE GENOMIC DNA]</scope>
    <source>
        <strain evidence="11 12">JCM 12947</strain>
    </source>
</reference>
<dbReference type="PANTHER" id="PTHR32089">
    <property type="entry name" value="METHYL-ACCEPTING CHEMOTAXIS PROTEIN MCPB"/>
    <property type="match status" value="1"/>
</dbReference>
<dbReference type="InterPro" id="IPR003660">
    <property type="entry name" value="HAMP_dom"/>
</dbReference>
<dbReference type="GO" id="GO:0006935">
    <property type="term" value="P:chemotaxis"/>
    <property type="evidence" value="ECO:0007669"/>
    <property type="project" value="InterPro"/>
</dbReference>
<dbReference type="InterPro" id="IPR004090">
    <property type="entry name" value="Chemotax_Me-accpt_rcpt"/>
</dbReference>
<evidence type="ECO:0000256" key="5">
    <source>
        <dbReference type="ARBA" id="ARBA00023224"/>
    </source>
</evidence>
<dbReference type="PANTHER" id="PTHR32089:SF119">
    <property type="entry name" value="METHYL-ACCEPTING CHEMOTAXIS PROTEIN CTPL"/>
    <property type="match status" value="1"/>
</dbReference>
<evidence type="ECO:0000256" key="8">
    <source>
        <dbReference type="SAM" id="Phobius"/>
    </source>
</evidence>
<evidence type="ECO:0000259" key="9">
    <source>
        <dbReference type="PROSITE" id="PS50111"/>
    </source>
</evidence>
<dbReference type="Pfam" id="PF00015">
    <property type="entry name" value="MCPsignal"/>
    <property type="match status" value="1"/>
</dbReference>
<keyword evidence="5 7" id="KW-0807">Transducer</keyword>
<comment type="caution">
    <text evidence="11">The sequence shown here is derived from an EMBL/GenBank/DDBJ whole genome shotgun (WGS) entry which is preliminary data.</text>
</comment>
<dbReference type="EMBL" id="PYMJ01000003">
    <property type="protein sequence ID" value="PSU50611.1"/>
    <property type="molecule type" value="Genomic_DNA"/>
</dbReference>
<dbReference type="SMART" id="SM00283">
    <property type="entry name" value="MA"/>
    <property type="match status" value="1"/>
</dbReference>
<dbReference type="FunFam" id="1.10.287.950:FF:000001">
    <property type="entry name" value="Methyl-accepting chemotaxis sensory transducer"/>
    <property type="match status" value="1"/>
</dbReference>
<keyword evidence="12" id="KW-1185">Reference proteome</keyword>
<feature type="domain" description="Methyl-accepting transducer" evidence="9">
    <location>
        <begin position="284"/>
        <end position="520"/>
    </location>
</feature>
<sequence>MMIARSHGSEHAAEARKYSIFSLTIKGKFTFFFLTLVILVSSLAVLSIFNLRLIDQNWNNYQVEIVSRQTHLQAMKAHFGYGGMIHNFKNYVLRGDDKYLPRVENNYQQLSTQITAYRNLSQLSAEEQKALELILSVATAYRDAAQQAASMYSNGYNTHDIDAAVKINDAPALKALDVLNQAYLILTKSMSKQLNEQLSLSRYALLVGASLILLFVSGSLLLLYTNVVGRIQLLASVSKELVNGDGDLTRRVEMKGDDELSDVASSVNQFLQQVHHVVSEVVVTSKALQHDANVLSEANQRAAESVSQQQAEIEQVATAINQFAATVQEVATSAEAASVSAQQATKLTLDGQHAVTTSAEGIHSLVSHLNQAQETINSVESGGEEIGTVLDVIRGIAEQTNLLALNAAIEAARAGEQGRGFSVVADEVRNLATRTQTSTAEIDTMISELQLSSRSAVTVMHTGHNEALQNVQLSDQATNALNQIATAVIQISAANEQIAAAAEQQHVVSEEINRNIHNISQLADGSSDLAQQNTSASLQLQQLSEKLGQLVAQFKVAN</sequence>
<dbReference type="SUPFAM" id="SSF58104">
    <property type="entry name" value="Methyl-accepting chemotaxis protein (MCP) signaling domain"/>
    <property type="match status" value="1"/>
</dbReference>
<keyword evidence="2 8" id="KW-0812">Transmembrane</keyword>
<evidence type="ECO:0000256" key="4">
    <source>
        <dbReference type="ARBA" id="ARBA00023136"/>
    </source>
</evidence>
<evidence type="ECO:0000256" key="3">
    <source>
        <dbReference type="ARBA" id="ARBA00022989"/>
    </source>
</evidence>
<name>A0A2T3JNL5_9GAMM</name>
<dbReference type="CDD" id="cd06225">
    <property type="entry name" value="HAMP"/>
    <property type="match status" value="1"/>
</dbReference>
<dbReference type="SMART" id="SM00304">
    <property type="entry name" value="HAMP"/>
    <property type="match status" value="2"/>
</dbReference>
<comment type="subcellular location">
    <subcellularLocation>
        <location evidence="1">Membrane</location>
        <topology evidence="1">Multi-pass membrane protein</topology>
    </subcellularLocation>
</comment>
<gene>
    <name evidence="11" type="ORF">C9J12_04640</name>
</gene>
<dbReference type="GO" id="GO:0016020">
    <property type="term" value="C:membrane"/>
    <property type="evidence" value="ECO:0007669"/>
    <property type="project" value="UniProtKB-SubCell"/>
</dbReference>
<feature type="transmembrane region" description="Helical" evidence="8">
    <location>
        <begin position="203"/>
        <end position="224"/>
    </location>
</feature>
<keyword evidence="3 8" id="KW-1133">Transmembrane helix</keyword>
<dbReference type="Pfam" id="PF00672">
    <property type="entry name" value="HAMP"/>
    <property type="match status" value="1"/>
</dbReference>
<dbReference type="GO" id="GO:0007165">
    <property type="term" value="P:signal transduction"/>
    <property type="evidence" value="ECO:0007669"/>
    <property type="project" value="UniProtKB-KW"/>
</dbReference>
<evidence type="ECO:0000259" key="10">
    <source>
        <dbReference type="PROSITE" id="PS50885"/>
    </source>
</evidence>
<evidence type="ECO:0000313" key="11">
    <source>
        <dbReference type="EMBL" id="PSU50611.1"/>
    </source>
</evidence>
<evidence type="ECO:0000256" key="6">
    <source>
        <dbReference type="ARBA" id="ARBA00029447"/>
    </source>
</evidence>
<dbReference type="PROSITE" id="PS50885">
    <property type="entry name" value="HAMP"/>
    <property type="match status" value="1"/>
</dbReference>
<proteinExistence type="inferred from homology"/>
<dbReference type="AlphaFoldDB" id="A0A2T3JNL5"/>
<evidence type="ECO:0000256" key="2">
    <source>
        <dbReference type="ARBA" id="ARBA00022692"/>
    </source>
</evidence>
<evidence type="ECO:0000256" key="7">
    <source>
        <dbReference type="PROSITE-ProRule" id="PRU00284"/>
    </source>
</evidence>
<feature type="transmembrane region" description="Helical" evidence="8">
    <location>
        <begin position="29"/>
        <end position="51"/>
    </location>
</feature>
<organism evidence="11 12">
    <name type="scientific">Photobacterium frigidiphilum</name>
    <dbReference type="NCBI Taxonomy" id="264736"/>
    <lineage>
        <taxon>Bacteria</taxon>
        <taxon>Pseudomonadati</taxon>
        <taxon>Pseudomonadota</taxon>
        <taxon>Gammaproteobacteria</taxon>
        <taxon>Vibrionales</taxon>
        <taxon>Vibrionaceae</taxon>
        <taxon>Photobacterium</taxon>
    </lineage>
</organism>
<feature type="domain" description="HAMP" evidence="10">
    <location>
        <begin position="225"/>
        <end position="279"/>
    </location>
</feature>
<dbReference type="GO" id="GO:0004888">
    <property type="term" value="F:transmembrane signaling receptor activity"/>
    <property type="evidence" value="ECO:0007669"/>
    <property type="project" value="InterPro"/>
</dbReference>
<dbReference type="Gene3D" id="1.10.287.950">
    <property type="entry name" value="Methyl-accepting chemotaxis protein"/>
    <property type="match status" value="1"/>
</dbReference>
<evidence type="ECO:0000313" key="12">
    <source>
        <dbReference type="Proteomes" id="UP000240987"/>
    </source>
</evidence>
<dbReference type="PRINTS" id="PR00260">
    <property type="entry name" value="CHEMTRNSDUCR"/>
</dbReference>
<comment type="similarity">
    <text evidence="6">Belongs to the methyl-accepting chemotaxis (MCP) protein family.</text>
</comment>
<dbReference type="InterPro" id="IPR004089">
    <property type="entry name" value="MCPsignal_dom"/>
</dbReference>
<keyword evidence="4 8" id="KW-0472">Membrane</keyword>
<evidence type="ECO:0000256" key="1">
    <source>
        <dbReference type="ARBA" id="ARBA00004141"/>
    </source>
</evidence>
<dbReference type="OrthoDB" id="2489132at2"/>
<accession>A0A2T3JNL5</accession>
<dbReference type="CDD" id="cd11386">
    <property type="entry name" value="MCP_signal"/>
    <property type="match status" value="1"/>
</dbReference>
<protein>
    <recommendedName>
        <fullName evidence="13">Methyl-accepting chemotaxis protein</fullName>
    </recommendedName>
</protein>
<evidence type="ECO:0008006" key="13">
    <source>
        <dbReference type="Google" id="ProtNLM"/>
    </source>
</evidence>
<dbReference type="Proteomes" id="UP000240987">
    <property type="component" value="Unassembled WGS sequence"/>
</dbReference>
<dbReference type="RefSeq" id="WP_107241642.1">
    <property type="nucleotide sequence ID" value="NZ_PYMJ01000003.1"/>
</dbReference>
<dbReference type="PROSITE" id="PS50111">
    <property type="entry name" value="CHEMOTAXIS_TRANSDUC_2"/>
    <property type="match status" value="1"/>
</dbReference>